<protein>
    <recommendedName>
        <fullName evidence="2">Transposase InsH N-terminal domain-containing protein</fullName>
    </recommendedName>
</protein>
<reference evidence="3" key="1">
    <citation type="submission" date="2024-06" db="EMBL/GenBank/DDBJ databases">
        <authorList>
            <consortium name="consrtm"/>
            <person name="Uemura M."/>
            <person name="Terahara T."/>
        </authorList>
    </citation>
    <scope>NUCLEOTIDE SEQUENCE</scope>
    <source>
        <strain evidence="3">KM77-8</strain>
    </source>
</reference>
<reference evidence="3" key="2">
    <citation type="submission" date="2024-07" db="EMBL/GenBank/DDBJ databases">
        <title>Streptomyces haneummycinica sp. nov., a new antibiotic-producing actinobacterium isolated from marine sediment.</title>
        <authorList>
            <person name="Uemura M."/>
            <person name="Hamada M."/>
            <person name="Hirano S."/>
            <person name="Kobayashi K."/>
            <person name="Ohshiro T."/>
            <person name="Kobayashi T."/>
            <person name="Terahara T."/>
        </authorList>
    </citation>
    <scope>NUCLEOTIDE SEQUENCE</scope>
    <source>
        <strain evidence="3">KM77-8</strain>
    </source>
</reference>
<feature type="region of interest" description="Disordered" evidence="1">
    <location>
        <begin position="218"/>
        <end position="247"/>
    </location>
</feature>
<sequence length="247" mass="27671">MLVLQFVEGLTDRQAAEAVRARIDFKYALGLDLDDPGFDFSVLSEFRDRLVEAEAGRRVLDGILAAAGETGLLKTAGRARTDSTHVQSAARQVCWLELVAETLRAALNEIARAAPDWLRDVAEPDWFRHYATRAEDTRFPKSRAKRDEVGLRIGADGTRLLEVVFSPGAPEELRTLEQVETLRQVWVQHFHQVDGEVRRRDPKTGRRARHAWSRPMTPRPAAALNATPCGTATKSISPRPASRTRRI</sequence>
<dbReference type="InterPro" id="IPR008490">
    <property type="entry name" value="Transposase_InsH_N"/>
</dbReference>
<proteinExistence type="predicted"/>
<dbReference type="AlphaFoldDB" id="A0AAT9HB37"/>
<feature type="domain" description="Transposase InsH N-terminal" evidence="2">
    <location>
        <begin position="1"/>
        <end position="49"/>
    </location>
</feature>
<accession>A0AAT9HB37</accession>
<evidence type="ECO:0000256" key="1">
    <source>
        <dbReference type="SAM" id="MobiDB-lite"/>
    </source>
</evidence>
<evidence type="ECO:0000259" key="2">
    <source>
        <dbReference type="Pfam" id="PF05598"/>
    </source>
</evidence>
<organism evidence="3">
    <name type="scientific">Streptomyces haneummycinicus</name>
    <dbReference type="NCBI Taxonomy" id="3074435"/>
    <lineage>
        <taxon>Bacteria</taxon>
        <taxon>Bacillati</taxon>
        <taxon>Actinomycetota</taxon>
        <taxon>Actinomycetes</taxon>
        <taxon>Kitasatosporales</taxon>
        <taxon>Streptomycetaceae</taxon>
        <taxon>Streptomyces</taxon>
    </lineage>
</organism>
<name>A0AAT9HB37_9ACTN</name>
<dbReference type="Pfam" id="PF05598">
    <property type="entry name" value="DUF772"/>
    <property type="match status" value="1"/>
</dbReference>
<dbReference type="EMBL" id="AP035768">
    <property type="protein sequence ID" value="BFO14601.1"/>
    <property type="molecule type" value="Genomic_DNA"/>
</dbReference>
<evidence type="ECO:0000313" key="3">
    <source>
        <dbReference type="EMBL" id="BFO14601.1"/>
    </source>
</evidence>
<gene>
    <name evidence="3" type="ORF">SHKM778_09890</name>
</gene>